<dbReference type="AlphaFoldDB" id="A0A833R6F8"/>
<accession>A0A833R6F8</accession>
<reference evidence="1" key="1">
    <citation type="submission" date="2020-01" db="EMBL/GenBank/DDBJ databases">
        <title>Genome sequence of Kobresia littledalei, the first chromosome-level genome in the family Cyperaceae.</title>
        <authorList>
            <person name="Qu G."/>
        </authorList>
    </citation>
    <scope>NUCLEOTIDE SEQUENCE</scope>
    <source>
        <strain evidence="1">C.B.Clarke</strain>
        <tissue evidence="1">Leaf</tissue>
    </source>
</reference>
<organism evidence="1 2">
    <name type="scientific">Carex littledalei</name>
    <dbReference type="NCBI Taxonomy" id="544730"/>
    <lineage>
        <taxon>Eukaryota</taxon>
        <taxon>Viridiplantae</taxon>
        <taxon>Streptophyta</taxon>
        <taxon>Embryophyta</taxon>
        <taxon>Tracheophyta</taxon>
        <taxon>Spermatophyta</taxon>
        <taxon>Magnoliopsida</taxon>
        <taxon>Liliopsida</taxon>
        <taxon>Poales</taxon>
        <taxon>Cyperaceae</taxon>
        <taxon>Cyperoideae</taxon>
        <taxon>Cariceae</taxon>
        <taxon>Carex</taxon>
        <taxon>Carex subgen. Euthyceras</taxon>
    </lineage>
</organism>
<gene>
    <name evidence="1" type="ORF">FCM35_KLT01667</name>
</gene>
<dbReference type="Proteomes" id="UP000623129">
    <property type="component" value="Unassembled WGS sequence"/>
</dbReference>
<evidence type="ECO:0000313" key="1">
    <source>
        <dbReference type="EMBL" id="KAF3333976.1"/>
    </source>
</evidence>
<keyword evidence="2" id="KW-1185">Reference proteome</keyword>
<proteinExistence type="predicted"/>
<dbReference type="OrthoDB" id="1917565at2759"/>
<name>A0A833R6F8_9POAL</name>
<sequence length="282" mass="31357">MGLQNRVIRVRFTDPDATDSDTHSDVCQTAGQQHQSCQKAAQPKQAVTQQCKFCLTSDEMCRYCQMPGMKAKGAAADPDATDSDTHSDVCQTAGQQHQWCQKAAQPKQAVTQQCKFCLTSDEMCRYCQMPGMKAKGAVAVQIKKRKEVEKEVTLVVSPLVQKRKRIKIASRPPVHPQSFVSKEKQREDNPTMDIVCEANKSKSSVTSAAHITTGSTSSVHNTSTKPPGFWEDLSSQLLKQMEALTDADLQTGDFDSENDLIQLDHLPVWAGNLNWDDYPFFK</sequence>
<evidence type="ECO:0000313" key="2">
    <source>
        <dbReference type="Proteomes" id="UP000623129"/>
    </source>
</evidence>
<dbReference type="EMBL" id="SWLB01000010">
    <property type="protein sequence ID" value="KAF3333976.1"/>
    <property type="molecule type" value="Genomic_DNA"/>
</dbReference>
<protein>
    <submittedName>
        <fullName evidence="1">Uncharacterized protein</fullName>
    </submittedName>
</protein>
<comment type="caution">
    <text evidence="1">The sequence shown here is derived from an EMBL/GenBank/DDBJ whole genome shotgun (WGS) entry which is preliminary data.</text>
</comment>